<dbReference type="InterPro" id="IPR017941">
    <property type="entry name" value="Rieske_2Fe-2S"/>
</dbReference>
<dbReference type="GO" id="GO:0005506">
    <property type="term" value="F:iron ion binding"/>
    <property type="evidence" value="ECO:0007669"/>
    <property type="project" value="InterPro"/>
</dbReference>
<dbReference type="CDD" id="cd03469">
    <property type="entry name" value="Rieske_RO_Alpha_N"/>
    <property type="match status" value="1"/>
</dbReference>
<dbReference type="AlphaFoldDB" id="A0A1H9MCC4"/>
<keyword evidence="7" id="KW-0408">Iron</keyword>
<dbReference type="InterPro" id="IPR043266">
    <property type="entry name" value="RHO_NdoB-like_C"/>
</dbReference>
<dbReference type="PANTHER" id="PTHR43756:SF1">
    <property type="entry name" value="3-PHENYLPROPIONATE_CINNAMIC ACID DIOXYGENASE SUBUNIT ALPHA"/>
    <property type="match status" value="1"/>
</dbReference>
<name>A0A1H9MCC4_9BURK</name>
<dbReference type="PANTHER" id="PTHR43756">
    <property type="entry name" value="CHOLINE MONOOXYGENASE, CHLOROPLASTIC"/>
    <property type="match status" value="1"/>
</dbReference>
<dbReference type="PRINTS" id="PR00090">
    <property type="entry name" value="RNGDIOXGNASE"/>
</dbReference>
<evidence type="ECO:0000256" key="5">
    <source>
        <dbReference type="ARBA" id="ARBA00022964"/>
    </source>
</evidence>
<evidence type="ECO:0000256" key="8">
    <source>
        <dbReference type="ARBA" id="ARBA00023014"/>
    </source>
</evidence>
<keyword evidence="2" id="KW-0001">2Fe-2S</keyword>
<dbReference type="Gene3D" id="3.90.380.10">
    <property type="entry name" value="Naphthalene 1,2-dioxygenase Alpha Subunit, Chain A, domain 1"/>
    <property type="match status" value="1"/>
</dbReference>
<dbReference type="InterPro" id="IPR001663">
    <property type="entry name" value="Rng_hydr_dOase-A"/>
</dbReference>
<protein>
    <submittedName>
        <fullName evidence="11">Phenylpropionate dioxygenase alpha subunit</fullName>
    </submittedName>
</protein>
<evidence type="ECO:0000256" key="9">
    <source>
        <dbReference type="ARBA" id="ARBA00023027"/>
    </source>
</evidence>
<dbReference type="Pfam" id="PF00355">
    <property type="entry name" value="Rieske"/>
    <property type="match status" value="1"/>
</dbReference>
<dbReference type="InterPro" id="IPR036922">
    <property type="entry name" value="Rieske_2Fe-2S_sf"/>
</dbReference>
<evidence type="ECO:0000256" key="6">
    <source>
        <dbReference type="ARBA" id="ARBA00023002"/>
    </source>
</evidence>
<keyword evidence="9" id="KW-0520">NAD</keyword>
<gene>
    <name evidence="11" type="ORF">SAMN02982919_01951</name>
</gene>
<dbReference type="CDD" id="cd08881">
    <property type="entry name" value="RHO_alpha_C_NDO-like"/>
    <property type="match status" value="1"/>
</dbReference>
<evidence type="ECO:0000256" key="2">
    <source>
        <dbReference type="ARBA" id="ARBA00022714"/>
    </source>
</evidence>
<evidence type="ECO:0000256" key="7">
    <source>
        <dbReference type="ARBA" id="ARBA00023004"/>
    </source>
</evidence>
<evidence type="ECO:0000256" key="1">
    <source>
        <dbReference type="ARBA" id="ARBA00008751"/>
    </source>
</evidence>
<organism evidence="11 12">
    <name type="scientific">Giesbergeria anulus</name>
    <dbReference type="NCBI Taxonomy" id="180197"/>
    <lineage>
        <taxon>Bacteria</taxon>
        <taxon>Pseudomonadati</taxon>
        <taxon>Pseudomonadota</taxon>
        <taxon>Betaproteobacteria</taxon>
        <taxon>Burkholderiales</taxon>
        <taxon>Comamonadaceae</taxon>
        <taxon>Giesbergeria</taxon>
    </lineage>
</organism>
<dbReference type="InterPro" id="IPR015881">
    <property type="entry name" value="ARHD_Rieske_2Fe_2S"/>
</dbReference>
<dbReference type="STRING" id="180197.SAMN02982919_01951"/>
<sequence length="462" mass="52518">MSQHNTSLPERLKRRPVAEAIARLDRMMDLDKGRMSRDIFWDRDIYEQELEKIFARCWLFVGHESQIPKSGDFVSTYMGEDNVIIVRQKDNSIRGFLNTCPHRGNKVTFADLGNARQFVCNYHGWAFGIDGGLKGMHASEAYEATGMDKNEHSLHPVAQIDSYKGLIFATLDPNAPPLAEYLGDFRYYLDAIFDMDEGGTEFVGGCVKSVIQCNWKYASENFVGDILHAGWTHDSGAKAMVGGSVAEVHKLPHESYQVNFNGHGWEFNQDIVGNCATLGDKDLMKYLYVLQPKVQERLGEVRSKMIGAISSCTLFPNTSFLPGQNTFRTWHPRGPGQIELHTWTFVNKKAPQEIKDKWRKGTMMTFSPSGVFEMDDGENWEYSTKTNAGFVTRQQDLYLGLGQNTRITDTDLPCNVFRGQVNEANQRAFYQRWLDLMKAQEWQDVPQRDVPTLPTTSTKETA</sequence>
<keyword evidence="6" id="KW-0560">Oxidoreductase</keyword>
<keyword evidence="12" id="KW-1185">Reference proteome</keyword>
<evidence type="ECO:0000259" key="10">
    <source>
        <dbReference type="PROSITE" id="PS51296"/>
    </source>
</evidence>
<dbReference type="PROSITE" id="PS00570">
    <property type="entry name" value="RING_HYDROXYL_ALPHA"/>
    <property type="match status" value="1"/>
</dbReference>
<dbReference type="SUPFAM" id="SSF50022">
    <property type="entry name" value="ISP domain"/>
    <property type="match status" value="1"/>
</dbReference>
<dbReference type="Gene3D" id="2.102.10.10">
    <property type="entry name" value="Rieske [2Fe-2S] iron-sulphur domain"/>
    <property type="match status" value="1"/>
</dbReference>
<keyword evidence="4" id="KW-0058">Aromatic hydrocarbons catabolism</keyword>
<dbReference type="PROSITE" id="PS51296">
    <property type="entry name" value="RIESKE"/>
    <property type="match status" value="1"/>
</dbReference>
<dbReference type="EMBL" id="FOGD01000005">
    <property type="protein sequence ID" value="SER21095.1"/>
    <property type="molecule type" value="Genomic_DNA"/>
</dbReference>
<feature type="domain" description="Rieske" evidence="10">
    <location>
        <begin position="58"/>
        <end position="169"/>
    </location>
</feature>
<keyword evidence="5 11" id="KW-0223">Dioxygenase</keyword>
<dbReference type="InterPro" id="IPR015879">
    <property type="entry name" value="Ring_hydroxy_dOase_asu_C_dom"/>
</dbReference>
<keyword evidence="8" id="KW-0411">Iron-sulfur</keyword>
<evidence type="ECO:0000256" key="3">
    <source>
        <dbReference type="ARBA" id="ARBA00022723"/>
    </source>
</evidence>
<keyword evidence="3" id="KW-0479">Metal-binding</keyword>
<dbReference type="Pfam" id="PF00848">
    <property type="entry name" value="Ring_hydroxyl_A"/>
    <property type="match status" value="1"/>
</dbReference>
<dbReference type="SUPFAM" id="SSF55961">
    <property type="entry name" value="Bet v1-like"/>
    <property type="match status" value="1"/>
</dbReference>
<dbReference type="GO" id="GO:0051537">
    <property type="term" value="F:2 iron, 2 sulfur cluster binding"/>
    <property type="evidence" value="ECO:0007669"/>
    <property type="project" value="UniProtKB-KW"/>
</dbReference>
<evidence type="ECO:0000313" key="11">
    <source>
        <dbReference type="EMBL" id="SER21095.1"/>
    </source>
</evidence>
<reference evidence="11 12" key="1">
    <citation type="submission" date="2016-10" db="EMBL/GenBank/DDBJ databases">
        <authorList>
            <person name="de Groot N.N."/>
        </authorList>
    </citation>
    <scope>NUCLEOTIDE SEQUENCE [LARGE SCALE GENOMIC DNA]</scope>
    <source>
        <strain evidence="11 12">ATCC 35958</strain>
    </source>
</reference>
<comment type="similarity">
    <text evidence="1">Belongs to the bacterial ring-hydroxylating dioxygenase alpha subunit family.</text>
</comment>
<dbReference type="RefSeq" id="WP_218144476.1">
    <property type="nucleotide sequence ID" value="NZ_FOGD01000005.1"/>
</dbReference>
<accession>A0A1H9MCC4</accession>
<evidence type="ECO:0000256" key="4">
    <source>
        <dbReference type="ARBA" id="ARBA00022797"/>
    </source>
</evidence>
<dbReference type="Proteomes" id="UP000199766">
    <property type="component" value="Unassembled WGS sequence"/>
</dbReference>
<dbReference type="GO" id="GO:0051213">
    <property type="term" value="F:dioxygenase activity"/>
    <property type="evidence" value="ECO:0007669"/>
    <property type="project" value="UniProtKB-KW"/>
</dbReference>
<proteinExistence type="inferred from homology"/>
<evidence type="ECO:0000313" key="12">
    <source>
        <dbReference type="Proteomes" id="UP000199766"/>
    </source>
</evidence>